<protein>
    <submittedName>
        <fullName evidence="8">AMP-binding protein</fullName>
    </submittedName>
</protein>
<dbReference type="RefSeq" id="WP_259863780.1">
    <property type="nucleotide sequence ID" value="NZ_BAAAST010000012.1"/>
</dbReference>
<dbReference type="InterPro" id="IPR042099">
    <property type="entry name" value="ANL_N_sf"/>
</dbReference>
<evidence type="ECO:0000256" key="2">
    <source>
        <dbReference type="ARBA" id="ARBA00022598"/>
    </source>
</evidence>
<evidence type="ECO:0000256" key="3">
    <source>
        <dbReference type="ARBA" id="ARBA00022741"/>
    </source>
</evidence>
<dbReference type="Proteomes" id="UP001059617">
    <property type="component" value="Chromosome"/>
</dbReference>
<proteinExistence type="inferred from homology"/>
<keyword evidence="2" id="KW-0436">Ligase</keyword>
<feature type="region of interest" description="Disordered" evidence="5">
    <location>
        <begin position="303"/>
        <end position="324"/>
    </location>
</feature>
<dbReference type="Gene3D" id="3.30.300.30">
    <property type="match status" value="1"/>
</dbReference>
<evidence type="ECO:0000256" key="1">
    <source>
        <dbReference type="ARBA" id="ARBA00006432"/>
    </source>
</evidence>
<evidence type="ECO:0000313" key="8">
    <source>
        <dbReference type="EMBL" id="UWP85626.1"/>
    </source>
</evidence>
<dbReference type="PANTHER" id="PTHR43107:SF15">
    <property type="entry name" value="FATTY ACID TRANSPORT PROTEIN 3, ISOFORM A"/>
    <property type="match status" value="1"/>
</dbReference>
<organism evidence="8 9">
    <name type="scientific">Dactylosporangium fulvum</name>
    <dbReference type="NCBI Taxonomy" id="53359"/>
    <lineage>
        <taxon>Bacteria</taxon>
        <taxon>Bacillati</taxon>
        <taxon>Actinomycetota</taxon>
        <taxon>Actinomycetes</taxon>
        <taxon>Micromonosporales</taxon>
        <taxon>Micromonosporaceae</taxon>
        <taxon>Dactylosporangium</taxon>
    </lineage>
</organism>
<reference evidence="8" key="1">
    <citation type="submission" date="2021-04" db="EMBL/GenBank/DDBJ databases">
        <authorList>
            <person name="Hartkoorn R.C."/>
            <person name="Beaudoing E."/>
            <person name="Hot D."/>
        </authorList>
    </citation>
    <scope>NUCLEOTIDE SEQUENCE</scope>
    <source>
        <strain evidence="8">NRRL B-16292</strain>
    </source>
</reference>
<keyword evidence="4" id="KW-0067">ATP-binding</keyword>
<evidence type="ECO:0000256" key="4">
    <source>
        <dbReference type="ARBA" id="ARBA00022840"/>
    </source>
</evidence>
<evidence type="ECO:0000313" key="9">
    <source>
        <dbReference type="Proteomes" id="UP001059617"/>
    </source>
</evidence>
<feature type="domain" description="AMP-binding enzyme C-terminal" evidence="7">
    <location>
        <begin position="418"/>
        <end position="494"/>
    </location>
</feature>
<sequence>MTGPERSEHGPTVRDLVLARAGDHRTGLIFEDRTWTWDEVVTQAHRWADLLMSYRRPGPFHIGTLLDTTPEHIFLLCGAALCGATVVGLNATRSPAGLARDARRADCQVVVTEPALQPRLDGIDLGVPVLDATRIDIPDHPAGSAPPVRPDSLYLLLFTSGTSGEPKAVRCSQGAIVRRGNKVADRVSLGPEDTAYICMPLFHSNAIIAGFAPALVAGAALALRRSFSASGFLADVRRFGATYANYVGKPLSYILAQPERPDDADSTLRAVFGNEAAARDIVAFGRRFDCLVFDHYGQTEGGLTLARDPGDPPGAMGRGSGGERVVDPVTGRECPPARIENGRISNADECIGELVNTGGLGSFEGYYDDPEAERERTRNGWYWTGDLAFRDEQGRFYFAGRRGDWARVDGENMALAGIELVLQRHPDVVNLAVYPVPDPAAGDQLMVALHWRADRPFDPAAFERWLREQPDLGPKGIPRFVRLTRALPMTATNKVRKRVLVAERWEVDDPVWWRPRAADGFCRFDASARAEWNMLFERHGRAVALDLAGSGYGGES</sequence>
<keyword evidence="9" id="KW-1185">Reference proteome</keyword>
<reference evidence="8" key="2">
    <citation type="submission" date="2022-09" db="EMBL/GenBank/DDBJ databases">
        <title>Biosynthetic gene clusters of Dactylosporangioum fulvum.</title>
        <authorList>
            <person name="Caradec T."/>
        </authorList>
    </citation>
    <scope>NUCLEOTIDE SEQUENCE</scope>
    <source>
        <strain evidence="8">NRRL B-16292</strain>
    </source>
</reference>
<comment type="similarity">
    <text evidence="1">Belongs to the ATP-dependent AMP-binding enzyme family.</text>
</comment>
<evidence type="ECO:0000256" key="5">
    <source>
        <dbReference type="SAM" id="MobiDB-lite"/>
    </source>
</evidence>
<name>A0ABY5W8I6_9ACTN</name>
<dbReference type="Gene3D" id="3.40.50.12780">
    <property type="entry name" value="N-terminal domain of ligase-like"/>
    <property type="match status" value="1"/>
</dbReference>
<evidence type="ECO:0000259" key="6">
    <source>
        <dbReference type="Pfam" id="PF00501"/>
    </source>
</evidence>
<dbReference type="SUPFAM" id="SSF56801">
    <property type="entry name" value="Acetyl-CoA synthetase-like"/>
    <property type="match status" value="1"/>
</dbReference>
<keyword evidence="3" id="KW-0547">Nucleotide-binding</keyword>
<dbReference type="InterPro" id="IPR020845">
    <property type="entry name" value="AMP-binding_CS"/>
</dbReference>
<gene>
    <name evidence="8" type="ORF">Dfulv_15825</name>
</gene>
<dbReference type="InterPro" id="IPR045851">
    <property type="entry name" value="AMP-bd_C_sf"/>
</dbReference>
<feature type="domain" description="AMP-dependent synthetase/ligase" evidence="6">
    <location>
        <begin position="24"/>
        <end position="367"/>
    </location>
</feature>
<dbReference type="InterPro" id="IPR025110">
    <property type="entry name" value="AMP-bd_C"/>
</dbReference>
<accession>A0ABY5W8I6</accession>
<dbReference type="EMBL" id="CP073720">
    <property type="protein sequence ID" value="UWP85626.1"/>
    <property type="molecule type" value="Genomic_DNA"/>
</dbReference>
<evidence type="ECO:0000259" key="7">
    <source>
        <dbReference type="Pfam" id="PF13193"/>
    </source>
</evidence>
<dbReference type="Pfam" id="PF00501">
    <property type="entry name" value="AMP-binding"/>
    <property type="match status" value="1"/>
</dbReference>
<dbReference type="PANTHER" id="PTHR43107">
    <property type="entry name" value="LONG-CHAIN FATTY ACID TRANSPORT PROTEIN"/>
    <property type="match status" value="1"/>
</dbReference>
<dbReference type="InterPro" id="IPR000873">
    <property type="entry name" value="AMP-dep_synth/lig_dom"/>
</dbReference>
<dbReference type="PROSITE" id="PS00455">
    <property type="entry name" value="AMP_BINDING"/>
    <property type="match status" value="1"/>
</dbReference>
<dbReference type="Pfam" id="PF13193">
    <property type="entry name" value="AMP-binding_C"/>
    <property type="match status" value="1"/>
</dbReference>